<proteinExistence type="predicted"/>
<dbReference type="NCBIfam" id="TIGR02532">
    <property type="entry name" value="IV_pilin_GFxxxE"/>
    <property type="match status" value="1"/>
</dbReference>
<dbReference type="Gene3D" id="3.30.700.10">
    <property type="entry name" value="Glycoprotein, Type 4 Pilin"/>
    <property type="match status" value="1"/>
</dbReference>
<evidence type="ECO:0000313" key="3">
    <source>
        <dbReference type="Proteomes" id="UP000189674"/>
    </source>
</evidence>
<keyword evidence="1" id="KW-1133">Transmembrane helix</keyword>
<dbReference type="SUPFAM" id="SSF54523">
    <property type="entry name" value="Pili subunits"/>
    <property type="match status" value="1"/>
</dbReference>
<dbReference type="PROSITE" id="PS00409">
    <property type="entry name" value="PROKAR_NTER_METHYL"/>
    <property type="match status" value="1"/>
</dbReference>
<dbReference type="Proteomes" id="UP000189674">
    <property type="component" value="Chromosome"/>
</dbReference>
<dbReference type="PANTHER" id="PTHR30093">
    <property type="entry name" value="GENERAL SECRETION PATHWAY PROTEIN G"/>
    <property type="match status" value="1"/>
</dbReference>
<dbReference type="EMBL" id="CP019791">
    <property type="protein sequence ID" value="AQT69779.1"/>
    <property type="molecule type" value="Genomic_DNA"/>
</dbReference>
<sequence length="268" mass="30204">MQVKLYKGFTLIELLVVISIIGALTAMMFPVLGMCKNSARMAVCRSNLRQLVIANKGYAEDNDGYSVPGGLNITTENLQRWYGSRESKYDEFDPEKGLLTPYLESAQLECPQKVRYMEVEPVHEKYEGANGGYGYNFVYLGSRIWKSGYGNPDSSNSTQLGRVKRPGQTLIFTDTAMVSREENGEGLMRYAFIEPYMFVIYGEATPTWVPDPSMHFRHGGRVCAAWVDGHVDVRKSSGYDGENYDGCRPGRYDLGWFEPLDNSLIDLD</sequence>
<name>A0A1U9NPE5_9BACT</name>
<keyword evidence="1" id="KW-0472">Membrane</keyword>
<dbReference type="InterPro" id="IPR045584">
    <property type="entry name" value="Pilin-like"/>
</dbReference>
<dbReference type="STRING" id="1936003.STSP2_02976"/>
<gene>
    <name evidence="2" type="primary">xcpT_14</name>
    <name evidence="2" type="ORF">STSP2_02976</name>
</gene>
<dbReference type="AlphaFoldDB" id="A0A1U9NPE5"/>
<protein>
    <submittedName>
        <fullName evidence="2">PilD-dependent protein PddA</fullName>
    </submittedName>
</protein>
<dbReference type="KEGG" id="alus:STSP2_02976"/>
<dbReference type="RefSeq" id="WP_146663436.1">
    <property type="nucleotide sequence ID" value="NZ_CP019791.1"/>
</dbReference>
<keyword evidence="1" id="KW-0812">Transmembrane</keyword>
<keyword evidence="3" id="KW-1185">Reference proteome</keyword>
<dbReference type="InterPro" id="IPR012902">
    <property type="entry name" value="N_methyl_site"/>
</dbReference>
<reference evidence="3" key="1">
    <citation type="submission" date="2017-02" db="EMBL/GenBank/DDBJ databases">
        <title>Comparative genomics and description of representatives of a novel lineage of planctomycetes thriving in anoxic sediments.</title>
        <authorList>
            <person name="Spring S."/>
            <person name="Bunk B."/>
            <person name="Sproer C."/>
        </authorList>
    </citation>
    <scope>NUCLEOTIDE SEQUENCE [LARGE SCALE GENOMIC DNA]</scope>
    <source>
        <strain evidence="3">ST-NAGAB-D1</strain>
    </source>
</reference>
<accession>A0A1U9NPE5</accession>
<dbReference type="OrthoDB" id="249920at2"/>
<organism evidence="2 3">
    <name type="scientific">Anaerohalosphaera lusitana</name>
    <dbReference type="NCBI Taxonomy" id="1936003"/>
    <lineage>
        <taxon>Bacteria</taxon>
        <taxon>Pseudomonadati</taxon>
        <taxon>Planctomycetota</taxon>
        <taxon>Phycisphaerae</taxon>
        <taxon>Sedimentisphaerales</taxon>
        <taxon>Anaerohalosphaeraceae</taxon>
        <taxon>Anaerohalosphaera</taxon>
    </lineage>
</organism>
<evidence type="ECO:0000313" key="2">
    <source>
        <dbReference type="EMBL" id="AQT69779.1"/>
    </source>
</evidence>
<feature type="transmembrane region" description="Helical" evidence="1">
    <location>
        <begin position="12"/>
        <end position="32"/>
    </location>
</feature>
<evidence type="ECO:0000256" key="1">
    <source>
        <dbReference type="SAM" id="Phobius"/>
    </source>
</evidence>
<dbReference type="Pfam" id="PF07963">
    <property type="entry name" value="N_methyl"/>
    <property type="match status" value="1"/>
</dbReference>